<dbReference type="GO" id="GO:0046324">
    <property type="term" value="P:regulation of D-glucose import"/>
    <property type="evidence" value="ECO:0007669"/>
    <property type="project" value="Ensembl"/>
</dbReference>
<dbReference type="GO" id="GO:0042593">
    <property type="term" value="P:glucose homeostasis"/>
    <property type="evidence" value="ECO:0007669"/>
    <property type="project" value="Ensembl"/>
</dbReference>
<evidence type="ECO:0000256" key="1">
    <source>
        <dbReference type="SAM" id="MobiDB-lite"/>
    </source>
</evidence>
<dbReference type="GO" id="GO:0005654">
    <property type="term" value="C:nucleoplasm"/>
    <property type="evidence" value="ECO:0007669"/>
    <property type="project" value="Ensembl"/>
</dbReference>
<feature type="region of interest" description="Disordered" evidence="1">
    <location>
        <begin position="226"/>
        <end position="305"/>
    </location>
</feature>
<dbReference type="InterPro" id="IPR059238">
    <property type="entry name" value="UBX1_UBXN9"/>
</dbReference>
<reference evidence="3" key="1">
    <citation type="submission" date="2015-11" db="EMBL/GenBank/DDBJ databases">
        <authorList>
            <consortium name="International Coturnix japonica Genome Analysis Consortium"/>
            <person name="Warren W."/>
            <person name="Burt D.W."/>
            <person name="Antin P.B."/>
            <person name="Lanford R."/>
            <person name="Gros J."/>
            <person name="Wilson R.K."/>
        </authorList>
    </citation>
    <scope>NUCLEOTIDE SEQUENCE [LARGE SCALE GENOMIC DNA]</scope>
</reference>
<dbReference type="GO" id="GO:0048471">
    <property type="term" value="C:perinuclear region of cytoplasm"/>
    <property type="evidence" value="ECO:0007669"/>
    <property type="project" value="Ensembl"/>
</dbReference>
<dbReference type="AlphaFoldDB" id="A0A8C2UFU2"/>
<feature type="domain" description="UBX" evidence="2">
    <location>
        <begin position="375"/>
        <end position="441"/>
    </location>
</feature>
<dbReference type="SUPFAM" id="SSF54236">
    <property type="entry name" value="Ubiquitin-like"/>
    <property type="match status" value="2"/>
</dbReference>
<organism evidence="3 4">
    <name type="scientific">Coturnix japonica</name>
    <name type="common">Japanese quail</name>
    <name type="synonym">Coturnix coturnix japonica</name>
    <dbReference type="NCBI Taxonomy" id="93934"/>
    <lineage>
        <taxon>Eukaryota</taxon>
        <taxon>Metazoa</taxon>
        <taxon>Chordata</taxon>
        <taxon>Craniata</taxon>
        <taxon>Vertebrata</taxon>
        <taxon>Euteleostomi</taxon>
        <taxon>Archelosauria</taxon>
        <taxon>Archosauria</taxon>
        <taxon>Dinosauria</taxon>
        <taxon>Saurischia</taxon>
        <taxon>Theropoda</taxon>
        <taxon>Coelurosauria</taxon>
        <taxon>Aves</taxon>
        <taxon>Neognathae</taxon>
        <taxon>Galloanserae</taxon>
        <taxon>Galliformes</taxon>
        <taxon>Phasianidae</taxon>
        <taxon>Perdicinae</taxon>
        <taxon>Coturnix</taxon>
    </lineage>
</organism>
<dbReference type="CDD" id="cd17075">
    <property type="entry name" value="UBX1_UBXN9"/>
    <property type="match status" value="1"/>
</dbReference>
<gene>
    <name evidence="3" type="primary">ASPSCR1</name>
</gene>
<protein>
    <submittedName>
        <fullName evidence="3">ASPSCR1 tether for SLC2A4, UBX domain containing</fullName>
    </submittedName>
</protein>
<feature type="compositionally biased region" description="Basic and acidic residues" evidence="1">
    <location>
        <begin position="226"/>
        <end position="235"/>
    </location>
</feature>
<dbReference type="InterPro" id="IPR021569">
    <property type="entry name" value="TUG-UBL1"/>
</dbReference>
<dbReference type="Ensembl" id="ENSCJPT00005036814.1">
    <property type="protein sequence ID" value="ENSCJPP00005027195.1"/>
    <property type="gene ID" value="ENSCJPG00005021097.1"/>
</dbReference>
<dbReference type="GeneTree" id="ENSGT00940000156853"/>
<evidence type="ECO:0000313" key="3">
    <source>
        <dbReference type="Ensembl" id="ENSCJPP00005027195.1"/>
    </source>
</evidence>
<dbReference type="CDD" id="cd16105">
    <property type="entry name" value="Ubl_ASPSCR1_like"/>
    <property type="match status" value="1"/>
</dbReference>
<reference evidence="3" key="3">
    <citation type="submission" date="2025-09" db="UniProtKB">
        <authorList>
            <consortium name="Ensembl"/>
        </authorList>
    </citation>
    <scope>IDENTIFICATION</scope>
</reference>
<dbReference type="GO" id="GO:0005829">
    <property type="term" value="C:cytosol"/>
    <property type="evidence" value="ECO:0007669"/>
    <property type="project" value="Ensembl"/>
</dbReference>
<dbReference type="Pfam" id="PF11470">
    <property type="entry name" value="TUG-UBL1"/>
    <property type="match status" value="1"/>
</dbReference>
<dbReference type="GO" id="GO:0009898">
    <property type="term" value="C:cytoplasmic side of plasma membrane"/>
    <property type="evidence" value="ECO:0007669"/>
    <property type="project" value="Ensembl"/>
</dbReference>
<dbReference type="PANTHER" id="PTHR46467">
    <property type="entry name" value="TETHER CONTAINING UBX DOMAIN FOR GLUT4"/>
    <property type="match status" value="1"/>
</dbReference>
<dbReference type="Proteomes" id="UP000694412">
    <property type="component" value="Chromosome 18"/>
</dbReference>
<dbReference type="Pfam" id="PF00789">
    <property type="entry name" value="UBX"/>
    <property type="match status" value="1"/>
</dbReference>
<evidence type="ECO:0000259" key="2">
    <source>
        <dbReference type="PROSITE" id="PS50033"/>
    </source>
</evidence>
<sequence>KMAAAGGGGAAVSVLAPSGRRVTVRVGPGTVLLQVGPGRGRCAAGPGLEFQRNVLDLTLQWRFARLPNNAKLEMVPVSCNKVGTGNTVRIALQLDDGSRLQDTFLCQQTLWELLNHFAKTREFLEQHGEFCLVCIYMRDENGKNSTVTKNDCVCVCLLLRVVVKKCSLPGQEEAVDTTAQCDEPVVRPDSTEGAVDVPLPQTQTFPTVLDHGDEALSLNNCTDKQDSIRESHASTEELCPPSEPKSSPFVPFIGGGQRLGDSVSAQPLELDMPSSELPTTFSSPGGPSKPKKSKNSQELQKEQEQLVEREPLLCHPDLLEPIPADLEELPDEFFEVTVDDVRKRLAQLQSERKRLEEAPLLTRSLREAQLKEKLERYPKVVLRVHFPDRHILQGFFRPTETVGIVRDFVRSHLADPDLPFYLFIAPPRVILNDESLTLSEVRTHVFAFKRRCVLL</sequence>
<accession>A0A8C2UFU2</accession>
<dbReference type="SMART" id="SM00166">
    <property type="entry name" value="UBX"/>
    <property type="match status" value="1"/>
</dbReference>
<keyword evidence="4" id="KW-1185">Reference proteome</keyword>
<dbReference type="PANTHER" id="PTHR46467:SF1">
    <property type="entry name" value="TETHER CONTAINING UBX DOMAIN FOR GLUT4"/>
    <property type="match status" value="1"/>
</dbReference>
<dbReference type="Gene3D" id="3.10.20.90">
    <property type="entry name" value="Phosphatidylinositol 3-kinase Catalytic Subunit, Chain A, domain 1"/>
    <property type="match status" value="2"/>
</dbReference>
<evidence type="ECO:0000313" key="4">
    <source>
        <dbReference type="Proteomes" id="UP000694412"/>
    </source>
</evidence>
<dbReference type="InterPro" id="IPR029071">
    <property type="entry name" value="Ubiquitin-like_domsf"/>
</dbReference>
<name>A0A8C2UFU2_COTJA</name>
<dbReference type="PROSITE" id="PS50033">
    <property type="entry name" value="UBX"/>
    <property type="match status" value="1"/>
</dbReference>
<dbReference type="GO" id="GO:0006886">
    <property type="term" value="P:intracellular protein transport"/>
    <property type="evidence" value="ECO:0007669"/>
    <property type="project" value="Ensembl"/>
</dbReference>
<dbReference type="CDD" id="cd16118">
    <property type="entry name" value="UBX2_UBXN9"/>
    <property type="match status" value="1"/>
</dbReference>
<dbReference type="GO" id="GO:0012506">
    <property type="term" value="C:vesicle membrane"/>
    <property type="evidence" value="ECO:0007669"/>
    <property type="project" value="Ensembl"/>
</dbReference>
<reference evidence="3" key="2">
    <citation type="submission" date="2025-08" db="UniProtKB">
        <authorList>
            <consortium name="Ensembl"/>
        </authorList>
    </citation>
    <scope>IDENTIFICATION</scope>
</reference>
<proteinExistence type="predicted"/>
<dbReference type="InterPro" id="IPR001012">
    <property type="entry name" value="UBX_dom"/>
</dbReference>